<dbReference type="EMBL" id="CM045764">
    <property type="protein sequence ID" value="KAI8008241.1"/>
    <property type="molecule type" value="Genomic_DNA"/>
</dbReference>
<evidence type="ECO:0000313" key="1">
    <source>
        <dbReference type="EMBL" id="KAI8008241.1"/>
    </source>
</evidence>
<name>A0ACC0H8D3_9ERIC</name>
<keyword evidence="2" id="KW-1185">Reference proteome</keyword>
<accession>A0ACC0H8D3</accession>
<dbReference type="Proteomes" id="UP001060215">
    <property type="component" value="Chromosome 7"/>
</dbReference>
<organism evidence="1 2">
    <name type="scientific">Camellia lanceoleosa</name>
    <dbReference type="NCBI Taxonomy" id="1840588"/>
    <lineage>
        <taxon>Eukaryota</taxon>
        <taxon>Viridiplantae</taxon>
        <taxon>Streptophyta</taxon>
        <taxon>Embryophyta</taxon>
        <taxon>Tracheophyta</taxon>
        <taxon>Spermatophyta</taxon>
        <taxon>Magnoliopsida</taxon>
        <taxon>eudicotyledons</taxon>
        <taxon>Gunneridae</taxon>
        <taxon>Pentapetalae</taxon>
        <taxon>asterids</taxon>
        <taxon>Ericales</taxon>
        <taxon>Theaceae</taxon>
        <taxon>Camellia</taxon>
    </lineage>
</organism>
<reference evidence="1 2" key="1">
    <citation type="journal article" date="2022" name="Plant J.">
        <title>Chromosome-level genome of Camellia lanceoleosa provides a valuable resource for understanding genome evolution and self-incompatibility.</title>
        <authorList>
            <person name="Gong W."/>
            <person name="Xiao S."/>
            <person name="Wang L."/>
            <person name="Liao Z."/>
            <person name="Chang Y."/>
            <person name="Mo W."/>
            <person name="Hu G."/>
            <person name="Li W."/>
            <person name="Zhao G."/>
            <person name="Zhu H."/>
            <person name="Hu X."/>
            <person name="Ji K."/>
            <person name="Xiang X."/>
            <person name="Song Q."/>
            <person name="Yuan D."/>
            <person name="Jin S."/>
            <person name="Zhang L."/>
        </authorList>
    </citation>
    <scope>NUCLEOTIDE SEQUENCE [LARGE SCALE GENOMIC DNA]</scope>
    <source>
        <strain evidence="1">SQ_2022a</strain>
    </source>
</reference>
<evidence type="ECO:0000313" key="2">
    <source>
        <dbReference type="Proteomes" id="UP001060215"/>
    </source>
</evidence>
<comment type="caution">
    <text evidence="1">The sequence shown here is derived from an EMBL/GenBank/DDBJ whole genome shotgun (WGS) entry which is preliminary data.</text>
</comment>
<protein>
    <submittedName>
        <fullName evidence="1">Protein TOPLESS</fullName>
    </submittedName>
</protein>
<gene>
    <name evidence="1" type="ORF">LOK49_LG07G00762</name>
</gene>
<proteinExistence type="predicted"/>
<sequence length="446" mass="49834">MDSFLSHDGGEGRDLYGTLKPGLTEHKTESSKGFSFGEVGCIRTRNKVTCCHFSSDGKLLASAGHDKKLPQQQNSFECGLFLLHYVEWFLDEAPLNFSPFKITKFSNFFDLKMPHPSDHDSRLMEIVQKEVIFKDIDSLLSQVPKEKEKTTKLGKSALQTPSSQEIWRGIPTRLNNIPHSREIREYFYDDVLQATQRAINDGKTRLKNGDAGNSKDIKPELPAESNEILEVWKSEINEPSQCQSLRLPSEVKIEKISRLIYTNAGNSIVGLASNGIHLLWKWSRNETNLSGKATTKFPPQLWQPKSGLLMTNDLTGVTFEEFLPCFALSKNDSYVVSASKGMISLFNMMTFKKITAFMPPPPAATCIAFYPQDNNIIAIGLDDSTVLIYHVRSNEVIDKLNGHSKRVTGLAFSSTLNVLVSSGADAQNSGSMKNTGHRFCSLNFFC</sequence>